<gene>
    <name evidence="2" type="ORF">GCM10007380_20560</name>
</gene>
<sequence>MITNHSTNKIQQNLIIDKTERLFPLYKYVEDIQNKIKASASAVYVIQENKVIGEWYSGFCPLTSREIVEDSRFNIYSARKSYIGLAVAILIKDKKILNVDDEVRNYLEGIDEVICNGITLRHLVTHTHGLRFENDRLLKVASPGTIWEYNDAGLVLLYRIIKRVSGKDVNQIIREYVFEPFGFTESGWEITNNNNLVADIFESFENPKVRLDDPTGFERNLYVSARELAHWGYLHLNKGNLNGKQTLPNELFELTTTTHTPKEMINTHQNGFFWFKNENQYIESELGEDVPPTSYQILGASGCTCLVMPEYNAVAVRMYNKIGNPDGYDYLRDIKNFGNLVSTLLK</sequence>
<evidence type="ECO:0000313" key="2">
    <source>
        <dbReference type="EMBL" id="GGI13962.1"/>
    </source>
</evidence>
<dbReference type="Gene3D" id="3.40.710.10">
    <property type="entry name" value="DD-peptidase/beta-lactamase superfamily"/>
    <property type="match status" value="1"/>
</dbReference>
<dbReference type="SUPFAM" id="SSF56601">
    <property type="entry name" value="beta-lactamase/transpeptidase-like"/>
    <property type="match status" value="1"/>
</dbReference>
<dbReference type="RefSeq" id="WP_087998422.1">
    <property type="nucleotide sequence ID" value="NZ_BMHB01000001.1"/>
</dbReference>
<dbReference type="InterPro" id="IPR012338">
    <property type="entry name" value="Beta-lactam/transpept-like"/>
</dbReference>
<dbReference type="Proteomes" id="UP000626244">
    <property type="component" value="Unassembled WGS sequence"/>
</dbReference>
<dbReference type="InterPro" id="IPR050789">
    <property type="entry name" value="Diverse_Enzym_Activities"/>
</dbReference>
<evidence type="ECO:0000259" key="1">
    <source>
        <dbReference type="Pfam" id="PF00144"/>
    </source>
</evidence>
<dbReference type="AlphaFoldDB" id="A0A8J3AGF0"/>
<dbReference type="PANTHER" id="PTHR43283:SF7">
    <property type="entry name" value="BETA-LACTAMASE-RELATED DOMAIN-CONTAINING PROTEIN"/>
    <property type="match status" value="1"/>
</dbReference>
<reference evidence="3" key="1">
    <citation type="journal article" date="2019" name="Int. J. Syst. Evol. Microbiol.">
        <title>The Global Catalogue of Microorganisms (GCM) 10K type strain sequencing project: providing services to taxonomists for standard genome sequencing and annotation.</title>
        <authorList>
            <consortium name="The Broad Institute Genomics Platform"/>
            <consortium name="The Broad Institute Genome Sequencing Center for Infectious Disease"/>
            <person name="Wu L."/>
            <person name="Ma J."/>
        </authorList>
    </citation>
    <scope>NUCLEOTIDE SEQUENCE [LARGE SCALE GENOMIC DNA]</scope>
    <source>
        <strain evidence="3">CGMCC 1.14993</strain>
    </source>
</reference>
<protein>
    <submittedName>
        <fullName evidence="2">Penicillin-binding protein</fullName>
    </submittedName>
</protein>
<organism evidence="2 3">
    <name type="scientific">Gottfriedia solisilvae</name>
    <dbReference type="NCBI Taxonomy" id="1516104"/>
    <lineage>
        <taxon>Bacteria</taxon>
        <taxon>Bacillati</taxon>
        <taxon>Bacillota</taxon>
        <taxon>Bacilli</taxon>
        <taxon>Bacillales</taxon>
        <taxon>Bacillaceae</taxon>
        <taxon>Gottfriedia</taxon>
    </lineage>
</organism>
<evidence type="ECO:0000313" key="3">
    <source>
        <dbReference type="Proteomes" id="UP000626244"/>
    </source>
</evidence>
<proteinExistence type="predicted"/>
<feature type="domain" description="Beta-lactamase-related" evidence="1">
    <location>
        <begin position="38"/>
        <end position="325"/>
    </location>
</feature>
<name>A0A8J3AGF0_9BACI</name>
<dbReference type="InterPro" id="IPR001466">
    <property type="entry name" value="Beta-lactam-related"/>
</dbReference>
<keyword evidence="3" id="KW-1185">Reference proteome</keyword>
<comment type="caution">
    <text evidence="2">The sequence shown here is derived from an EMBL/GenBank/DDBJ whole genome shotgun (WGS) entry which is preliminary data.</text>
</comment>
<dbReference type="EMBL" id="BMHB01000001">
    <property type="protein sequence ID" value="GGI13962.1"/>
    <property type="molecule type" value="Genomic_DNA"/>
</dbReference>
<dbReference type="Pfam" id="PF00144">
    <property type="entry name" value="Beta-lactamase"/>
    <property type="match status" value="1"/>
</dbReference>
<dbReference type="PANTHER" id="PTHR43283">
    <property type="entry name" value="BETA-LACTAMASE-RELATED"/>
    <property type="match status" value="1"/>
</dbReference>
<dbReference type="OrthoDB" id="2356735at2"/>
<accession>A0A8J3AGF0</accession>